<dbReference type="EMBL" id="AEPY01000011">
    <property type="protein sequence ID" value="EFU79654.1"/>
    <property type="molecule type" value="Genomic_DNA"/>
</dbReference>
<accession>E6M124</accession>
<dbReference type="RefSeq" id="WP_004010132.1">
    <property type="nucleotide sequence ID" value="NZ_GL622340.1"/>
</dbReference>
<comment type="caution">
    <text evidence="1">The sequence shown here is derived from an EMBL/GenBank/DDBJ whole genome shotgun (WGS) entry which is preliminary data.</text>
</comment>
<evidence type="ECO:0000313" key="2">
    <source>
        <dbReference type="Proteomes" id="UP000005573"/>
    </source>
</evidence>
<protein>
    <submittedName>
        <fullName evidence="1">Uncharacterized protein</fullName>
    </submittedName>
</protein>
<dbReference type="AlphaFoldDB" id="E6M124"/>
<sequence length="65" mass="7166">MDTNTPEGLREIGRIVITLNIDEETGELIHGVKGEGELSESCIQALGAVEMARLQIARDYYSEDD</sequence>
<dbReference type="Proteomes" id="UP000005573">
    <property type="component" value="Unassembled WGS sequence"/>
</dbReference>
<name>E6M124_9ACTO</name>
<gene>
    <name evidence="1" type="ORF">HMPREF0388_1757</name>
</gene>
<organism evidence="1 2">
    <name type="scientific">Mobiluncus curtisii ATCC 51333</name>
    <dbReference type="NCBI Taxonomy" id="887326"/>
    <lineage>
        <taxon>Bacteria</taxon>
        <taxon>Bacillati</taxon>
        <taxon>Actinomycetota</taxon>
        <taxon>Actinomycetes</taxon>
        <taxon>Actinomycetales</taxon>
        <taxon>Actinomycetaceae</taxon>
        <taxon>Mobiluncus</taxon>
    </lineage>
</organism>
<proteinExistence type="predicted"/>
<dbReference type="HOGENOM" id="CLU_2845031_0_0_11"/>
<reference evidence="1 2" key="1">
    <citation type="submission" date="2010-12" db="EMBL/GenBank/DDBJ databases">
        <authorList>
            <person name="Muzny D."/>
            <person name="Qin X."/>
            <person name="Deng J."/>
            <person name="Jiang H."/>
            <person name="Liu Y."/>
            <person name="Qu J."/>
            <person name="Song X.-Z."/>
            <person name="Zhang L."/>
            <person name="Thornton R."/>
            <person name="Coyle M."/>
            <person name="Francisco L."/>
            <person name="Jackson L."/>
            <person name="Javaid M."/>
            <person name="Korchina V."/>
            <person name="Kovar C."/>
            <person name="Mata R."/>
            <person name="Mathew T."/>
            <person name="Ngo R."/>
            <person name="Nguyen L."/>
            <person name="Nguyen N."/>
            <person name="Okwuonu G."/>
            <person name="Ongeri F."/>
            <person name="Pham C."/>
            <person name="Simmons D."/>
            <person name="Wilczek-Boney K."/>
            <person name="Hale W."/>
            <person name="Jakkamsetti A."/>
            <person name="Pham P."/>
            <person name="Ruth R."/>
            <person name="San Lucas F."/>
            <person name="Warren J."/>
            <person name="Zhang J."/>
            <person name="Zhao Z."/>
            <person name="Zhou C."/>
            <person name="Zhu D."/>
            <person name="Lee S."/>
            <person name="Bess C."/>
            <person name="Blankenburg K."/>
            <person name="Forbes L."/>
            <person name="Fu Q."/>
            <person name="Gubbala S."/>
            <person name="Hirani K."/>
            <person name="Jayaseelan J.C."/>
            <person name="Lara F."/>
            <person name="Munidasa M."/>
            <person name="Palculict T."/>
            <person name="Patil S."/>
            <person name="Pu L.-L."/>
            <person name="Saada N."/>
            <person name="Tang L."/>
            <person name="Weissenberger G."/>
            <person name="Zhu Y."/>
            <person name="Hemphill L."/>
            <person name="Shang Y."/>
            <person name="Youmans B."/>
            <person name="Ayvaz T."/>
            <person name="Ross M."/>
            <person name="Santibanez J."/>
            <person name="Aqrawi P."/>
            <person name="Gross S."/>
            <person name="Joshi V."/>
            <person name="Fowler G."/>
            <person name="Nazareth L."/>
            <person name="Reid J."/>
            <person name="Worley K."/>
            <person name="Petrosino J."/>
            <person name="Highlander S."/>
            <person name="Gibbs R."/>
        </authorList>
    </citation>
    <scope>NUCLEOTIDE SEQUENCE [LARGE SCALE GENOMIC DNA]</scope>
    <source>
        <strain evidence="1 2">ATCC 51333</strain>
    </source>
</reference>
<evidence type="ECO:0000313" key="1">
    <source>
        <dbReference type="EMBL" id="EFU79654.1"/>
    </source>
</evidence>